<evidence type="ECO:0000256" key="5">
    <source>
        <dbReference type="ARBA" id="ARBA00022777"/>
    </source>
</evidence>
<evidence type="ECO:0000256" key="1">
    <source>
        <dbReference type="ARBA" id="ARBA00012513"/>
    </source>
</evidence>
<dbReference type="Gene3D" id="1.10.510.10">
    <property type="entry name" value="Transferase(Phosphotransferase) domain 1"/>
    <property type="match status" value="1"/>
</dbReference>
<dbReference type="Proteomes" id="UP000286931">
    <property type="component" value="Unassembled WGS sequence"/>
</dbReference>
<evidence type="ECO:0000256" key="2">
    <source>
        <dbReference type="ARBA" id="ARBA00022527"/>
    </source>
</evidence>
<dbReference type="CDD" id="cd14014">
    <property type="entry name" value="STKc_PknB_like"/>
    <property type="match status" value="1"/>
</dbReference>
<keyword evidence="5 9" id="KW-0418">Kinase</keyword>
<dbReference type="InterPro" id="IPR011009">
    <property type="entry name" value="Kinase-like_dom_sf"/>
</dbReference>
<dbReference type="AlphaFoldDB" id="A0A401YUE2"/>
<evidence type="ECO:0000256" key="7">
    <source>
        <dbReference type="SAM" id="MobiDB-lite"/>
    </source>
</evidence>
<organism evidence="9 10">
    <name type="scientific">Embleya hyalina</name>
    <dbReference type="NCBI Taxonomy" id="516124"/>
    <lineage>
        <taxon>Bacteria</taxon>
        <taxon>Bacillati</taxon>
        <taxon>Actinomycetota</taxon>
        <taxon>Actinomycetes</taxon>
        <taxon>Kitasatosporales</taxon>
        <taxon>Streptomycetaceae</taxon>
        <taxon>Embleya</taxon>
    </lineage>
</organism>
<name>A0A401YUE2_9ACTN</name>
<sequence>MGKPWRPYDGVPERRVAVEILLPALLEDAKFAERFRHEAKVLAALDHPGLVDVHDYGKSESEPRVAYIVMKLVEGMPPDAVSAATGATMPADPALDIVAPALDAPHAAHRRDIVPHDVKPSNPMIGADDRVTVTDFGIAHSTTAGTRLTASHPVLGTARYIAPEQVRGHGAVPAFDRYAIGAVCYELPTGEPLFTGDAVFEVVLRHIREPAHDLPGRIPRAGAGRRRTHHRRARGRRRAAGFDPGRCRVP</sequence>
<evidence type="ECO:0000313" key="10">
    <source>
        <dbReference type="Proteomes" id="UP000286931"/>
    </source>
</evidence>
<dbReference type="OrthoDB" id="9762169at2"/>
<gene>
    <name evidence="9" type="primary">pknA</name>
    <name evidence="9" type="ORF">EHYA_05947</name>
</gene>
<keyword evidence="10" id="KW-1185">Reference proteome</keyword>
<dbReference type="SMART" id="SM00220">
    <property type="entry name" value="S_TKc"/>
    <property type="match status" value="1"/>
</dbReference>
<evidence type="ECO:0000256" key="6">
    <source>
        <dbReference type="ARBA" id="ARBA00022840"/>
    </source>
</evidence>
<dbReference type="EC" id="2.7.11.1" evidence="1"/>
<keyword evidence="4" id="KW-0547">Nucleotide-binding</keyword>
<evidence type="ECO:0000313" key="9">
    <source>
        <dbReference type="EMBL" id="GCD98244.1"/>
    </source>
</evidence>
<protein>
    <recommendedName>
        <fullName evidence="1">non-specific serine/threonine protein kinase</fullName>
        <ecNumber evidence="1">2.7.11.1</ecNumber>
    </recommendedName>
</protein>
<dbReference type="GO" id="GO:0004674">
    <property type="term" value="F:protein serine/threonine kinase activity"/>
    <property type="evidence" value="ECO:0007669"/>
    <property type="project" value="UniProtKB-KW"/>
</dbReference>
<dbReference type="InterPro" id="IPR000719">
    <property type="entry name" value="Prot_kinase_dom"/>
</dbReference>
<evidence type="ECO:0000259" key="8">
    <source>
        <dbReference type="PROSITE" id="PS50011"/>
    </source>
</evidence>
<feature type="compositionally biased region" description="Basic residues" evidence="7">
    <location>
        <begin position="223"/>
        <end position="239"/>
    </location>
</feature>
<proteinExistence type="predicted"/>
<keyword evidence="6" id="KW-0067">ATP-binding</keyword>
<dbReference type="PANTHER" id="PTHR43289:SF6">
    <property type="entry name" value="SERINE_THREONINE-PROTEIN KINASE NEKL-3"/>
    <property type="match status" value="1"/>
</dbReference>
<evidence type="ECO:0000256" key="3">
    <source>
        <dbReference type="ARBA" id="ARBA00022679"/>
    </source>
</evidence>
<keyword evidence="2" id="KW-0723">Serine/threonine-protein kinase</keyword>
<dbReference type="PROSITE" id="PS50011">
    <property type="entry name" value="PROTEIN_KINASE_DOM"/>
    <property type="match status" value="1"/>
</dbReference>
<feature type="region of interest" description="Disordered" evidence="7">
    <location>
        <begin position="214"/>
        <end position="250"/>
    </location>
</feature>
<dbReference type="PANTHER" id="PTHR43289">
    <property type="entry name" value="MITOGEN-ACTIVATED PROTEIN KINASE KINASE KINASE 20-RELATED"/>
    <property type="match status" value="1"/>
</dbReference>
<dbReference type="SUPFAM" id="SSF56112">
    <property type="entry name" value="Protein kinase-like (PK-like)"/>
    <property type="match status" value="1"/>
</dbReference>
<dbReference type="GO" id="GO:0005524">
    <property type="term" value="F:ATP binding"/>
    <property type="evidence" value="ECO:0007669"/>
    <property type="project" value="UniProtKB-KW"/>
</dbReference>
<dbReference type="Pfam" id="PF00069">
    <property type="entry name" value="Pkinase"/>
    <property type="match status" value="1"/>
</dbReference>
<feature type="domain" description="Protein kinase" evidence="8">
    <location>
        <begin position="1"/>
        <end position="250"/>
    </location>
</feature>
<evidence type="ECO:0000256" key="4">
    <source>
        <dbReference type="ARBA" id="ARBA00022741"/>
    </source>
</evidence>
<accession>A0A401YUE2</accession>
<dbReference type="Gene3D" id="3.30.200.20">
    <property type="entry name" value="Phosphorylase Kinase, domain 1"/>
    <property type="match status" value="1"/>
</dbReference>
<dbReference type="EMBL" id="BIFH01000027">
    <property type="protein sequence ID" value="GCD98244.1"/>
    <property type="molecule type" value="Genomic_DNA"/>
</dbReference>
<reference evidence="9 10" key="1">
    <citation type="submission" date="2018-12" db="EMBL/GenBank/DDBJ databases">
        <title>Draft genome sequence of Embleya hyalina NBRC 13850T.</title>
        <authorList>
            <person name="Komaki H."/>
            <person name="Hosoyama A."/>
            <person name="Kimura A."/>
            <person name="Ichikawa N."/>
            <person name="Tamura T."/>
        </authorList>
    </citation>
    <scope>NUCLEOTIDE SEQUENCE [LARGE SCALE GENOMIC DNA]</scope>
    <source>
        <strain evidence="9 10">NBRC 13850</strain>
    </source>
</reference>
<comment type="caution">
    <text evidence="9">The sequence shown here is derived from an EMBL/GenBank/DDBJ whole genome shotgun (WGS) entry which is preliminary data.</text>
</comment>
<keyword evidence="3" id="KW-0808">Transferase</keyword>